<sequence>MHTPPQPTSSAHVDELDVYAEYCAADEAVLRPGLVKLMGLAAAASTRLGDESPTTVAAFTTPQDDAEKGPDDGLAATASSPSSISPSARVKLDPNEDGDDASPIRSAVDDDGDDDHPEAHDDRERPFASPVSDVDMTLDSESDAYPTAATHVVPFPSLPRNLNDLLATRTLDRHSRSMAEPEEVDASAAIAAAARPHGVRGDRRAVHGRTDDRAGDPPGSHADGGASVGVAHRAHDARGRGNAGVVSSLGGLHSGHCVGDPDAEQEPVPPRADGAYGAAQARAGAADGLAGHARARRGLSRRVPGAAVTPPRGAARAAARGVRVGAGAGRCGRGPPDVRVGLARPGCL</sequence>
<protein>
    <submittedName>
        <fullName evidence="2">Uncharacterized protein</fullName>
    </submittedName>
</protein>
<gene>
    <name evidence="2" type="ORF">CAUPRSCDRAFT_11943</name>
</gene>
<feature type="compositionally biased region" description="Basic and acidic residues" evidence="1">
    <location>
        <begin position="199"/>
        <end position="215"/>
    </location>
</feature>
<evidence type="ECO:0000313" key="3">
    <source>
        <dbReference type="Proteomes" id="UP000268535"/>
    </source>
</evidence>
<dbReference type="EMBL" id="ML010034">
    <property type="protein sequence ID" value="RKO96366.1"/>
    <property type="molecule type" value="Genomic_DNA"/>
</dbReference>
<evidence type="ECO:0000313" key="2">
    <source>
        <dbReference type="EMBL" id="RKO96366.1"/>
    </source>
</evidence>
<feature type="compositionally biased region" description="Polar residues" evidence="1">
    <location>
        <begin position="52"/>
        <end position="63"/>
    </location>
</feature>
<feature type="compositionally biased region" description="Low complexity" evidence="1">
    <location>
        <begin position="271"/>
        <end position="292"/>
    </location>
</feature>
<feature type="region of interest" description="Disordered" evidence="1">
    <location>
        <begin position="45"/>
        <end position="138"/>
    </location>
</feature>
<feature type="region of interest" description="Disordered" evidence="1">
    <location>
        <begin position="194"/>
        <end position="227"/>
    </location>
</feature>
<proteinExistence type="predicted"/>
<dbReference type="Proteomes" id="UP000268535">
    <property type="component" value="Unassembled WGS sequence"/>
</dbReference>
<evidence type="ECO:0000256" key="1">
    <source>
        <dbReference type="SAM" id="MobiDB-lite"/>
    </source>
</evidence>
<reference evidence="3" key="1">
    <citation type="journal article" date="2018" name="Nat. Microbiol.">
        <title>Leveraging single-cell genomics to expand the fungal tree of life.</title>
        <authorList>
            <person name="Ahrendt S.R."/>
            <person name="Quandt C.A."/>
            <person name="Ciobanu D."/>
            <person name="Clum A."/>
            <person name="Salamov A."/>
            <person name="Andreopoulos B."/>
            <person name="Cheng J.F."/>
            <person name="Woyke T."/>
            <person name="Pelin A."/>
            <person name="Henrissat B."/>
            <person name="Reynolds N.K."/>
            <person name="Benny G.L."/>
            <person name="Smith M.E."/>
            <person name="James T.Y."/>
            <person name="Grigoriev I.V."/>
        </authorList>
    </citation>
    <scope>NUCLEOTIDE SEQUENCE [LARGE SCALE GENOMIC DNA]</scope>
    <source>
        <strain evidence="3">ATCC 52028</strain>
    </source>
</reference>
<name>A0A4P9WYJ4_9FUNG</name>
<feature type="compositionally biased region" description="Basic and acidic residues" evidence="1">
    <location>
        <begin position="117"/>
        <end position="126"/>
    </location>
</feature>
<accession>A0A4P9WYJ4</accession>
<dbReference type="AlphaFoldDB" id="A0A4P9WYJ4"/>
<feature type="region of interest" description="Disordered" evidence="1">
    <location>
        <begin position="253"/>
        <end position="314"/>
    </location>
</feature>
<feature type="compositionally biased region" description="Low complexity" evidence="1">
    <location>
        <begin position="75"/>
        <end position="88"/>
    </location>
</feature>
<feature type="compositionally biased region" description="Low complexity" evidence="1">
    <location>
        <begin position="301"/>
        <end position="314"/>
    </location>
</feature>
<organism evidence="2 3">
    <name type="scientific">Caulochytrium protostelioides</name>
    <dbReference type="NCBI Taxonomy" id="1555241"/>
    <lineage>
        <taxon>Eukaryota</taxon>
        <taxon>Fungi</taxon>
        <taxon>Fungi incertae sedis</taxon>
        <taxon>Chytridiomycota</taxon>
        <taxon>Chytridiomycota incertae sedis</taxon>
        <taxon>Chytridiomycetes</taxon>
        <taxon>Caulochytriales</taxon>
        <taxon>Caulochytriaceae</taxon>
        <taxon>Caulochytrium</taxon>
    </lineage>
</organism>